<dbReference type="Proteomes" id="UP000285173">
    <property type="component" value="Unassembled WGS sequence"/>
</dbReference>
<dbReference type="Pfam" id="PF00005">
    <property type="entry name" value="ABC_tran"/>
    <property type="match status" value="1"/>
</dbReference>
<dbReference type="GO" id="GO:0005886">
    <property type="term" value="C:plasma membrane"/>
    <property type="evidence" value="ECO:0007669"/>
    <property type="project" value="UniProtKB-SubCell"/>
</dbReference>
<evidence type="ECO:0000256" key="5">
    <source>
        <dbReference type="ARBA" id="ARBA00022989"/>
    </source>
</evidence>
<dbReference type="Pfam" id="PF00664">
    <property type="entry name" value="ABC_membrane"/>
    <property type="match status" value="1"/>
</dbReference>
<feature type="transmembrane region" description="Helical" evidence="7">
    <location>
        <begin position="57"/>
        <end position="78"/>
    </location>
</feature>
<dbReference type="EMBL" id="QRKC01000012">
    <property type="protein sequence ID" value="RHH74544.1"/>
    <property type="molecule type" value="Genomic_DNA"/>
</dbReference>
<accession>A0A413NEL4</accession>
<feature type="transmembrane region" description="Helical" evidence="7">
    <location>
        <begin position="130"/>
        <end position="152"/>
    </location>
</feature>
<feature type="transmembrane region" description="Helical" evidence="7">
    <location>
        <begin position="241"/>
        <end position="263"/>
    </location>
</feature>
<evidence type="ECO:0000313" key="13">
    <source>
        <dbReference type="Proteomes" id="UP000285173"/>
    </source>
</evidence>
<dbReference type="PANTHER" id="PTHR24221:SF654">
    <property type="entry name" value="ATP-BINDING CASSETTE SUB-FAMILY B MEMBER 6"/>
    <property type="match status" value="1"/>
</dbReference>
<feature type="transmembrane region" description="Helical" evidence="7">
    <location>
        <begin position="158"/>
        <end position="179"/>
    </location>
</feature>
<evidence type="ECO:0000256" key="1">
    <source>
        <dbReference type="ARBA" id="ARBA00004651"/>
    </source>
</evidence>
<dbReference type="SUPFAM" id="SSF52540">
    <property type="entry name" value="P-loop containing nucleoside triphosphate hydrolases"/>
    <property type="match status" value="1"/>
</dbReference>
<sequence>MCKQSFRWLWNISDGIRRSVAISAGIRLLLVGESLFFVYVCKILVDIATGVSSLAGSLYTILLIACVGLRLLLAGLNVRLLSQSEVRLKNGLRRRLLVRLMGVTPDGRFRRHSGDVLNRLGEDVRVVANLLGRVVPSLVSIVVQFIAAFLFLSHLEPLLAVSVVAIMPVCLLIARLFAVRIRRLTSEIRQRDGEVQSHIQESLQHLVLVQTLERESWVEQRLYGIQQGLYRLVMERSRLSVYSRAMVNSAFSVGYAVAFLWGVEGIQKGTITFGMMTAFLQLVGQIQRPLVEMGQQLPGILHAMTSVDRLIELEDDSEETDIEPVTLPGGLGIRLEQVTYAYPDGQRVILDHFSHDFSPGSRTAIVGETGAGKTTLFRLMLALLQPENGRICLYNNKEEVEVSPAVRNNLVYVPQGNSLWSGTIRENLLLGNPEATEEEMARMLEMAAADFVFDFPEGLDTSCSELGGGLSEGQAQRIAIARALLRPGAVLLFDEFTSSLDDETERLLMQNLTRGLPERTMLFITHRQCILDYCDTVVRIDRITKLI</sequence>
<dbReference type="PROSITE" id="PS50893">
    <property type="entry name" value="ABC_TRANSPORTER_2"/>
    <property type="match status" value="1"/>
</dbReference>
<dbReference type="Gene3D" id="3.40.50.300">
    <property type="entry name" value="P-loop containing nucleotide triphosphate hydrolases"/>
    <property type="match status" value="1"/>
</dbReference>
<evidence type="ECO:0000259" key="8">
    <source>
        <dbReference type="PROSITE" id="PS50893"/>
    </source>
</evidence>
<evidence type="ECO:0000259" key="9">
    <source>
        <dbReference type="PROSITE" id="PS50929"/>
    </source>
</evidence>
<dbReference type="PANTHER" id="PTHR24221">
    <property type="entry name" value="ATP-BINDING CASSETTE SUB-FAMILY B"/>
    <property type="match status" value="1"/>
</dbReference>
<dbReference type="RefSeq" id="WP_122203225.1">
    <property type="nucleotide sequence ID" value="NZ_QRKC01000012.1"/>
</dbReference>
<evidence type="ECO:0000256" key="6">
    <source>
        <dbReference type="ARBA" id="ARBA00023136"/>
    </source>
</evidence>
<evidence type="ECO:0000256" key="2">
    <source>
        <dbReference type="ARBA" id="ARBA00022692"/>
    </source>
</evidence>
<organism evidence="10 13">
    <name type="scientific">Parabacteroides merdae</name>
    <dbReference type="NCBI Taxonomy" id="46503"/>
    <lineage>
        <taxon>Bacteria</taxon>
        <taxon>Pseudomonadati</taxon>
        <taxon>Bacteroidota</taxon>
        <taxon>Bacteroidia</taxon>
        <taxon>Bacteroidales</taxon>
        <taxon>Tannerellaceae</taxon>
        <taxon>Parabacteroides</taxon>
    </lineage>
</organism>
<dbReference type="InterPro" id="IPR003439">
    <property type="entry name" value="ABC_transporter-like_ATP-bd"/>
</dbReference>
<feature type="domain" description="ABC transporter" evidence="8">
    <location>
        <begin position="333"/>
        <end position="547"/>
    </location>
</feature>
<evidence type="ECO:0000313" key="11">
    <source>
        <dbReference type="EMBL" id="RHH74544.1"/>
    </source>
</evidence>
<keyword evidence="4 10" id="KW-0067">ATP-binding</keyword>
<evidence type="ECO:0000256" key="4">
    <source>
        <dbReference type="ARBA" id="ARBA00022840"/>
    </source>
</evidence>
<proteinExistence type="predicted"/>
<dbReference type="Gene3D" id="1.20.1560.10">
    <property type="entry name" value="ABC transporter type 1, transmembrane domain"/>
    <property type="match status" value="1"/>
</dbReference>
<keyword evidence="6 7" id="KW-0472">Membrane</keyword>
<evidence type="ECO:0000313" key="10">
    <source>
        <dbReference type="EMBL" id="RGZ46995.1"/>
    </source>
</evidence>
<dbReference type="InterPro" id="IPR003593">
    <property type="entry name" value="AAA+_ATPase"/>
</dbReference>
<dbReference type="GO" id="GO:0005524">
    <property type="term" value="F:ATP binding"/>
    <property type="evidence" value="ECO:0007669"/>
    <property type="project" value="UniProtKB-KW"/>
</dbReference>
<dbReference type="SMART" id="SM00382">
    <property type="entry name" value="AAA"/>
    <property type="match status" value="1"/>
</dbReference>
<gene>
    <name evidence="11" type="ORF">DW191_17950</name>
    <name evidence="10" type="ORF">DW986_11395</name>
</gene>
<dbReference type="GO" id="GO:0140359">
    <property type="term" value="F:ABC-type transporter activity"/>
    <property type="evidence" value="ECO:0007669"/>
    <property type="project" value="InterPro"/>
</dbReference>
<comment type="subcellular location">
    <subcellularLocation>
        <location evidence="1">Cell membrane</location>
        <topology evidence="1">Multi-pass membrane protein</topology>
    </subcellularLocation>
</comment>
<reference evidence="12 13" key="1">
    <citation type="submission" date="2018-08" db="EMBL/GenBank/DDBJ databases">
        <title>A genome reference for cultivated species of the human gut microbiota.</title>
        <authorList>
            <person name="Zou Y."/>
            <person name="Xue W."/>
            <person name="Luo G."/>
        </authorList>
    </citation>
    <scope>NUCLEOTIDE SEQUENCE [LARGE SCALE GENOMIC DNA]</scope>
    <source>
        <strain evidence="11 12">AM16-50</strain>
        <strain evidence="10 13">AM50-15</strain>
    </source>
</reference>
<keyword evidence="3" id="KW-0547">Nucleotide-binding</keyword>
<dbReference type="AlphaFoldDB" id="A0A413NEL4"/>
<dbReference type="Proteomes" id="UP000283732">
    <property type="component" value="Unassembled WGS sequence"/>
</dbReference>
<keyword evidence="5 7" id="KW-1133">Transmembrane helix</keyword>
<dbReference type="InterPro" id="IPR036640">
    <property type="entry name" value="ABC1_TM_sf"/>
</dbReference>
<feature type="transmembrane region" description="Helical" evidence="7">
    <location>
        <begin position="20"/>
        <end position="45"/>
    </location>
</feature>
<keyword evidence="2 7" id="KW-0812">Transmembrane</keyword>
<feature type="domain" description="ABC transmembrane type-1" evidence="9">
    <location>
        <begin position="34"/>
        <end position="302"/>
    </location>
</feature>
<dbReference type="SUPFAM" id="SSF90123">
    <property type="entry name" value="ABC transporter transmembrane region"/>
    <property type="match status" value="1"/>
</dbReference>
<protein>
    <submittedName>
        <fullName evidence="10">ABC transporter ATP-binding protein</fullName>
    </submittedName>
</protein>
<dbReference type="PROSITE" id="PS50929">
    <property type="entry name" value="ABC_TM1F"/>
    <property type="match status" value="1"/>
</dbReference>
<evidence type="ECO:0000256" key="7">
    <source>
        <dbReference type="SAM" id="Phobius"/>
    </source>
</evidence>
<dbReference type="CDD" id="cd07346">
    <property type="entry name" value="ABC_6TM_exporters"/>
    <property type="match status" value="1"/>
</dbReference>
<dbReference type="GO" id="GO:0016887">
    <property type="term" value="F:ATP hydrolysis activity"/>
    <property type="evidence" value="ECO:0007669"/>
    <property type="project" value="InterPro"/>
</dbReference>
<dbReference type="InterPro" id="IPR039421">
    <property type="entry name" value="Type_1_exporter"/>
</dbReference>
<dbReference type="InterPro" id="IPR027417">
    <property type="entry name" value="P-loop_NTPase"/>
</dbReference>
<dbReference type="InterPro" id="IPR011527">
    <property type="entry name" value="ABC1_TM_dom"/>
</dbReference>
<evidence type="ECO:0000256" key="3">
    <source>
        <dbReference type="ARBA" id="ARBA00022741"/>
    </source>
</evidence>
<comment type="caution">
    <text evidence="10">The sequence shown here is derived from an EMBL/GenBank/DDBJ whole genome shotgun (WGS) entry which is preliminary data.</text>
</comment>
<name>A0A413NEL4_9BACT</name>
<evidence type="ECO:0000313" key="12">
    <source>
        <dbReference type="Proteomes" id="UP000283732"/>
    </source>
</evidence>
<dbReference type="EMBL" id="QSEF01000015">
    <property type="protein sequence ID" value="RGZ46995.1"/>
    <property type="molecule type" value="Genomic_DNA"/>
</dbReference>